<keyword evidence="3" id="KW-1185">Reference proteome</keyword>
<proteinExistence type="predicted"/>
<dbReference type="EMBL" id="HG735730">
    <property type="protein sequence ID" value="CDJ36292.1"/>
    <property type="molecule type" value="Genomic_DNA"/>
</dbReference>
<name>U6KJ42_9EIME</name>
<feature type="region of interest" description="Disordered" evidence="1">
    <location>
        <begin position="1"/>
        <end position="72"/>
    </location>
</feature>
<dbReference type="Proteomes" id="UP000030744">
    <property type="component" value="Unassembled WGS sequence"/>
</dbReference>
<protein>
    <submittedName>
        <fullName evidence="2">Uncharacterized protein</fullName>
    </submittedName>
</protein>
<gene>
    <name evidence="2" type="ORF">EMH_0075840</name>
</gene>
<dbReference type="OrthoDB" id="346331at2759"/>
<evidence type="ECO:0000256" key="1">
    <source>
        <dbReference type="SAM" id="MobiDB-lite"/>
    </source>
</evidence>
<evidence type="ECO:0000313" key="3">
    <source>
        <dbReference type="Proteomes" id="UP000030744"/>
    </source>
</evidence>
<accession>U6KJ42</accession>
<feature type="region of interest" description="Disordered" evidence="1">
    <location>
        <begin position="107"/>
        <end position="150"/>
    </location>
</feature>
<dbReference type="RefSeq" id="XP_037878581.1">
    <property type="nucleotide sequence ID" value="XM_038022727.1"/>
</dbReference>
<feature type="compositionally biased region" description="Polar residues" evidence="1">
    <location>
        <begin position="37"/>
        <end position="52"/>
    </location>
</feature>
<reference evidence="2" key="1">
    <citation type="submission" date="2013-10" db="EMBL/GenBank/DDBJ databases">
        <title>Genomic analysis of the causative agents of coccidiosis in chickens.</title>
        <authorList>
            <person name="Reid A.J."/>
            <person name="Blake D."/>
            <person name="Billington K."/>
            <person name="Browne H."/>
            <person name="Dunn M."/>
            <person name="Hung S."/>
            <person name="Kawahara F."/>
            <person name="Miranda-Saavedra D."/>
            <person name="Mourier T."/>
            <person name="Nagra H."/>
            <person name="Otto T.D."/>
            <person name="Rawlings N."/>
            <person name="Sanchez A."/>
            <person name="Sanders M."/>
            <person name="Subramaniam C."/>
            <person name="Tay Y."/>
            <person name="Dear P."/>
            <person name="Doerig C."/>
            <person name="Gruber A."/>
            <person name="Parkinson J."/>
            <person name="Shirley M."/>
            <person name="Wan K.L."/>
            <person name="Berriman M."/>
            <person name="Tomley F."/>
            <person name="Pain A."/>
        </authorList>
    </citation>
    <scope>NUCLEOTIDE SEQUENCE [LARGE SCALE GENOMIC DNA]</scope>
    <source>
        <strain evidence="2">Houghton</strain>
    </source>
</reference>
<dbReference type="AlphaFoldDB" id="U6KJ42"/>
<sequence>MRGLGAPDSGTVQCKTCDSDPSECGEEAPAILRGSTDPPQNSLGSSTQLSEKQQQQQQLSENAPVPLTPQQVDDISELCMQVILEHEAETASRLSSSPLQSVIGASSVPAGAAEGHDVNSQRTSGSNEDSEERAESRLSAPSNNPGPFAAYEAFTPACAQQQHATTAAGNIEASQDTSVPEQDVELYATRTITALLLAGPTPVRVEDLRRCWMALPMQLRKRNLTTLVLGRAASIAASCFGLQLMSFQVKGPYDPTLITVYH</sequence>
<dbReference type="GeneID" id="60404293"/>
<reference evidence="2" key="2">
    <citation type="submission" date="2013-10" db="EMBL/GenBank/DDBJ databases">
        <authorList>
            <person name="Aslett M."/>
        </authorList>
    </citation>
    <scope>NUCLEOTIDE SEQUENCE [LARGE SCALE GENOMIC DNA]</scope>
    <source>
        <strain evidence="2">Houghton</strain>
    </source>
</reference>
<evidence type="ECO:0000313" key="2">
    <source>
        <dbReference type="EMBL" id="CDJ36292.1"/>
    </source>
</evidence>
<dbReference type="VEuPathDB" id="ToxoDB:EMH_0075840"/>
<organism evidence="2 3">
    <name type="scientific">Eimeria mitis</name>
    <dbReference type="NCBI Taxonomy" id="44415"/>
    <lineage>
        <taxon>Eukaryota</taxon>
        <taxon>Sar</taxon>
        <taxon>Alveolata</taxon>
        <taxon>Apicomplexa</taxon>
        <taxon>Conoidasida</taxon>
        <taxon>Coccidia</taxon>
        <taxon>Eucoccidiorida</taxon>
        <taxon>Eimeriorina</taxon>
        <taxon>Eimeriidae</taxon>
        <taxon>Eimeria</taxon>
    </lineage>
</organism>